<dbReference type="PANTHER" id="PTHR20857">
    <property type="entry name" value="THIAMINE-PHOSPHATE PYROPHOSPHORYLASE"/>
    <property type="match status" value="1"/>
</dbReference>
<evidence type="ECO:0000313" key="5">
    <source>
        <dbReference type="Proteomes" id="UP001589738"/>
    </source>
</evidence>
<accession>A0ABV6KXU1</accession>
<keyword evidence="2" id="KW-0784">Thiamine biosynthesis</keyword>
<proteinExistence type="predicted"/>
<comment type="pathway">
    <text evidence="1">Cofactor biosynthesis; thiamine diphosphate biosynthesis.</text>
</comment>
<feature type="domain" description="Thiamine phosphate synthase/TenI" evidence="3">
    <location>
        <begin position="9"/>
        <end position="182"/>
    </location>
</feature>
<evidence type="ECO:0000256" key="1">
    <source>
        <dbReference type="ARBA" id="ARBA00004948"/>
    </source>
</evidence>
<sequence length="208" mass="22745">MMKKELHVISTGQQEKADVIKIARSIHTYVDYIHLRENHRSPEEILHFIQGMKEADIPLSKVILNGPSSVALAGGVAGVQLSHRGEDVLKVKKNYPMLRVGCSVHSLSEALEKEKKGADFLLFGHVFESNSKPGLRPRGLHALQEITAYVSIPVIAIGGMIPSNVQEVLTAGASGVAVLSGIFGANDPERAAFNYHKELEVKQNDHLR</sequence>
<dbReference type="SUPFAM" id="SSF51391">
    <property type="entry name" value="Thiamin phosphate synthase"/>
    <property type="match status" value="1"/>
</dbReference>
<dbReference type="Proteomes" id="UP001589738">
    <property type="component" value="Unassembled WGS sequence"/>
</dbReference>
<dbReference type="EMBL" id="JBHLUU010000127">
    <property type="protein sequence ID" value="MFC0478159.1"/>
    <property type="molecule type" value="Genomic_DNA"/>
</dbReference>
<gene>
    <name evidence="4" type="ORF">ACFFHF_23500</name>
</gene>
<dbReference type="CDD" id="cd00564">
    <property type="entry name" value="TMP_TenI"/>
    <property type="match status" value="1"/>
</dbReference>
<reference evidence="4 5" key="1">
    <citation type="submission" date="2024-09" db="EMBL/GenBank/DDBJ databases">
        <authorList>
            <person name="Sun Q."/>
            <person name="Mori K."/>
        </authorList>
    </citation>
    <scope>NUCLEOTIDE SEQUENCE [LARGE SCALE GENOMIC DNA]</scope>
    <source>
        <strain evidence="4 5">CGMCC 1.9126</strain>
    </source>
</reference>
<dbReference type="Gene3D" id="3.20.20.70">
    <property type="entry name" value="Aldolase class I"/>
    <property type="match status" value="1"/>
</dbReference>
<dbReference type="PANTHER" id="PTHR20857:SF22">
    <property type="entry name" value="THIAZOLE TAUTOMERASE"/>
    <property type="match status" value="1"/>
</dbReference>
<dbReference type="InterPro" id="IPR036206">
    <property type="entry name" value="ThiamineP_synth_sf"/>
</dbReference>
<dbReference type="InterPro" id="IPR013785">
    <property type="entry name" value="Aldolase_TIM"/>
</dbReference>
<dbReference type="RefSeq" id="WP_160546060.1">
    <property type="nucleotide sequence ID" value="NZ_JBHLUU010000127.1"/>
</dbReference>
<protein>
    <submittedName>
        <fullName evidence="4">Thiamine phosphate synthase</fullName>
    </submittedName>
</protein>
<name>A0ABV6KXU1_9BACI</name>
<evidence type="ECO:0000313" key="4">
    <source>
        <dbReference type="EMBL" id="MFC0478159.1"/>
    </source>
</evidence>
<dbReference type="Pfam" id="PF02581">
    <property type="entry name" value="TMP-TENI"/>
    <property type="match status" value="1"/>
</dbReference>
<dbReference type="InterPro" id="IPR022998">
    <property type="entry name" value="ThiamineP_synth_TenI"/>
</dbReference>
<evidence type="ECO:0000256" key="2">
    <source>
        <dbReference type="ARBA" id="ARBA00022977"/>
    </source>
</evidence>
<keyword evidence="5" id="KW-1185">Reference proteome</keyword>
<organism evidence="4 5">
    <name type="scientific">Robertmurraya beringensis</name>
    <dbReference type="NCBI Taxonomy" id="641660"/>
    <lineage>
        <taxon>Bacteria</taxon>
        <taxon>Bacillati</taxon>
        <taxon>Bacillota</taxon>
        <taxon>Bacilli</taxon>
        <taxon>Bacillales</taxon>
        <taxon>Bacillaceae</taxon>
        <taxon>Robertmurraya</taxon>
    </lineage>
</organism>
<evidence type="ECO:0000259" key="3">
    <source>
        <dbReference type="Pfam" id="PF02581"/>
    </source>
</evidence>
<comment type="caution">
    <text evidence="4">The sequence shown here is derived from an EMBL/GenBank/DDBJ whole genome shotgun (WGS) entry which is preliminary data.</text>
</comment>